<dbReference type="EMBL" id="UINC01145740">
    <property type="protein sequence ID" value="SVD36051.1"/>
    <property type="molecule type" value="Genomic_DNA"/>
</dbReference>
<organism evidence="1">
    <name type="scientific">marine metagenome</name>
    <dbReference type="NCBI Taxonomy" id="408172"/>
    <lineage>
        <taxon>unclassified sequences</taxon>
        <taxon>metagenomes</taxon>
        <taxon>ecological metagenomes</taxon>
    </lineage>
</organism>
<dbReference type="AlphaFoldDB" id="A0A382UQU1"/>
<gene>
    <name evidence="1" type="ORF">METZ01_LOCUS388905</name>
</gene>
<reference evidence="1" key="1">
    <citation type="submission" date="2018-05" db="EMBL/GenBank/DDBJ databases">
        <authorList>
            <person name="Lanie J.A."/>
            <person name="Ng W.-L."/>
            <person name="Kazmierczak K.M."/>
            <person name="Andrzejewski T.M."/>
            <person name="Davidsen T.M."/>
            <person name="Wayne K.J."/>
            <person name="Tettelin H."/>
            <person name="Glass J.I."/>
            <person name="Rusch D."/>
            <person name="Podicherti R."/>
            <person name="Tsui H.-C.T."/>
            <person name="Winkler M.E."/>
        </authorList>
    </citation>
    <scope>NUCLEOTIDE SEQUENCE</scope>
</reference>
<sequence>MFKLEVDDLKMPPGQLETCNSCRYMNQVKGGF</sequence>
<name>A0A382UQU1_9ZZZZ</name>
<proteinExistence type="predicted"/>
<protein>
    <submittedName>
        <fullName evidence="1">Uncharacterized protein</fullName>
    </submittedName>
</protein>
<accession>A0A382UQU1</accession>
<evidence type="ECO:0000313" key="1">
    <source>
        <dbReference type="EMBL" id="SVD36051.1"/>
    </source>
</evidence>